<dbReference type="PANTHER" id="PTHR30266:SF2">
    <property type="entry name" value="LARGE-CONDUCTANCE MECHANOSENSITIVE CHANNEL"/>
    <property type="match status" value="1"/>
</dbReference>
<keyword evidence="7 10" id="KW-0406">Ion transport</keyword>
<dbReference type="InterPro" id="IPR037673">
    <property type="entry name" value="MSC/AndL"/>
</dbReference>
<dbReference type="GO" id="GO:0005886">
    <property type="term" value="C:plasma membrane"/>
    <property type="evidence" value="ECO:0007669"/>
    <property type="project" value="UniProtKB-SubCell"/>
</dbReference>
<evidence type="ECO:0000256" key="2">
    <source>
        <dbReference type="ARBA" id="ARBA00007254"/>
    </source>
</evidence>
<evidence type="ECO:0000256" key="8">
    <source>
        <dbReference type="ARBA" id="ARBA00023136"/>
    </source>
</evidence>
<dbReference type="Proteomes" id="UP000523000">
    <property type="component" value="Unassembled WGS sequence"/>
</dbReference>
<protein>
    <recommendedName>
        <fullName evidence="10">Large-conductance mechanosensitive channel</fullName>
    </recommendedName>
</protein>
<keyword evidence="12" id="KW-1185">Reference proteome</keyword>
<evidence type="ECO:0000256" key="6">
    <source>
        <dbReference type="ARBA" id="ARBA00022989"/>
    </source>
</evidence>
<dbReference type="InterPro" id="IPR019823">
    <property type="entry name" value="Mechanosensitive_channel_CS"/>
</dbReference>
<sequence>MLKGFRDFIMKGNVVDLAVAVVIGAAFGAVITALVGNIIMPLISALVGSPNFDAFLVLDINGNKILFGAFLTVLVNFLLIAAAIYFIVVLPMNKITARAEARRGIVEEELPMDPQVELLAEIRDELKRRG</sequence>
<dbReference type="SUPFAM" id="SSF81330">
    <property type="entry name" value="Gated mechanosensitive channel"/>
    <property type="match status" value="1"/>
</dbReference>
<dbReference type="EMBL" id="JACHVS010000001">
    <property type="protein sequence ID" value="MBB2993924.1"/>
    <property type="molecule type" value="Genomic_DNA"/>
</dbReference>
<feature type="transmembrane region" description="Helical" evidence="10">
    <location>
        <begin position="65"/>
        <end position="88"/>
    </location>
</feature>
<evidence type="ECO:0000256" key="10">
    <source>
        <dbReference type="HAMAP-Rule" id="MF_00115"/>
    </source>
</evidence>
<keyword evidence="8 10" id="KW-0472">Membrane</keyword>
<comment type="function">
    <text evidence="10">Channel that opens in response to stretch forces in the membrane lipid bilayer. May participate in the regulation of osmotic pressure changes within the cell.</text>
</comment>
<evidence type="ECO:0000256" key="1">
    <source>
        <dbReference type="ARBA" id="ARBA00004651"/>
    </source>
</evidence>
<keyword evidence="3 10" id="KW-0813">Transport</keyword>
<dbReference type="Pfam" id="PF01741">
    <property type="entry name" value="MscL"/>
    <property type="match status" value="1"/>
</dbReference>
<dbReference type="PROSITE" id="PS01327">
    <property type="entry name" value="MSCL"/>
    <property type="match status" value="1"/>
</dbReference>
<keyword evidence="5 10" id="KW-0812">Transmembrane</keyword>
<dbReference type="PRINTS" id="PR01264">
    <property type="entry name" value="MECHCHANNEL"/>
</dbReference>
<reference evidence="11 12" key="1">
    <citation type="submission" date="2020-08" db="EMBL/GenBank/DDBJ databases">
        <title>Sequencing the genomes of 1000 actinobacteria strains.</title>
        <authorList>
            <person name="Klenk H.-P."/>
        </authorList>
    </citation>
    <scope>NUCLEOTIDE SEQUENCE [LARGE SCALE GENOMIC DNA]</scope>
    <source>
        <strain evidence="11 12">DSM 22826</strain>
    </source>
</reference>
<dbReference type="InterPro" id="IPR036019">
    <property type="entry name" value="MscL_channel"/>
</dbReference>
<name>A0A839QGS6_9MICC</name>
<evidence type="ECO:0000256" key="9">
    <source>
        <dbReference type="ARBA" id="ARBA00023303"/>
    </source>
</evidence>
<dbReference type="RefSeq" id="WP_183511789.1">
    <property type="nucleotide sequence ID" value="NZ_BAABGK010000010.1"/>
</dbReference>
<comment type="subunit">
    <text evidence="10">Homopentamer.</text>
</comment>
<dbReference type="AlphaFoldDB" id="A0A839QGS6"/>
<dbReference type="HAMAP" id="MF_00115">
    <property type="entry name" value="MscL"/>
    <property type="match status" value="1"/>
</dbReference>
<keyword evidence="6 10" id="KW-1133">Transmembrane helix</keyword>
<dbReference type="NCBIfam" id="TIGR00220">
    <property type="entry name" value="mscL"/>
    <property type="match status" value="1"/>
</dbReference>
<dbReference type="PANTHER" id="PTHR30266">
    <property type="entry name" value="MECHANOSENSITIVE CHANNEL MSCL"/>
    <property type="match status" value="1"/>
</dbReference>
<feature type="transmembrane region" description="Helical" evidence="10">
    <location>
        <begin position="12"/>
        <end position="45"/>
    </location>
</feature>
<organism evidence="11 12">
    <name type="scientific">Paeniglutamicibacter cryotolerans</name>
    <dbReference type="NCBI Taxonomy" id="670079"/>
    <lineage>
        <taxon>Bacteria</taxon>
        <taxon>Bacillati</taxon>
        <taxon>Actinomycetota</taxon>
        <taxon>Actinomycetes</taxon>
        <taxon>Micrococcales</taxon>
        <taxon>Micrococcaceae</taxon>
        <taxon>Paeniglutamicibacter</taxon>
    </lineage>
</organism>
<evidence type="ECO:0000256" key="5">
    <source>
        <dbReference type="ARBA" id="ARBA00022692"/>
    </source>
</evidence>
<dbReference type="GO" id="GO:0008381">
    <property type="term" value="F:mechanosensitive monoatomic ion channel activity"/>
    <property type="evidence" value="ECO:0007669"/>
    <property type="project" value="UniProtKB-UniRule"/>
</dbReference>
<evidence type="ECO:0000313" key="11">
    <source>
        <dbReference type="EMBL" id="MBB2993924.1"/>
    </source>
</evidence>
<evidence type="ECO:0000256" key="7">
    <source>
        <dbReference type="ARBA" id="ARBA00023065"/>
    </source>
</evidence>
<dbReference type="InterPro" id="IPR001185">
    <property type="entry name" value="MS_channel"/>
</dbReference>
<gene>
    <name evidence="10" type="primary">mscL</name>
    <name evidence="11" type="ORF">E9229_000115</name>
</gene>
<keyword evidence="9 10" id="KW-0407">Ion channel</keyword>
<accession>A0A839QGS6</accession>
<comment type="similarity">
    <text evidence="2 10">Belongs to the MscL family.</text>
</comment>
<evidence type="ECO:0000256" key="3">
    <source>
        <dbReference type="ARBA" id="ARBA00022448"/>
    </source>
</evidence>
<comment type="caution">
    <text evidence="11">The sequence shown here is derived from an EMBL/GenBank/DDBJ whole genome shotgun (WGS) entry which is preliminary data.</text>
</comment>
<keyword evidence="4 10" id="KW-1003">Cell membrane</keyword>
<dbReference type="Gene3D" id="1.10.1200.120">
    <property type="entry name" value="Large-conductance mechanosensitive channel, MscL, domain 1"/>
    <property type="match status" value="1"/>
</dbReference>
<evidence type="ECO:0000256" key="4">
    <source>
        <dbReference type="ARBA" id="ARBA00022475"/>
    </source>
</evidence>
<proteinExistence type="inferred from homology"/>
<evidence type="ECO:0000313" key="12">
    <source>
        <dbReference type="Proteomes" id="UP000523000"/>
    </source>
</evidence>
<comment type="subcellular location">
    <subcellularLocation>
        <location evidence="1 10">Cell membrane</location>
        <topology evidence="1 10">Multi-pass membrane protein</topology>
    </subcellularLocation>
</comment>